<reference evidence="2 3" key="1">
    <citation type="submission" date="2024-04" db="EMBL/GenBank/DDBJ databases">
        <title>Tritrichomonas musculus Genome.</title>
        <authorList>
            <person name="Alves-Ferreira E."/>
            <person name="Grigg M."/>
            <person name="Lorenzi H."/>
            <person name="Galac M."/>
        </authorList>
    </citation>
    <scope>NUCLEOTIDE SEQUENCE [LARGE SCALE GENOMIC DNA]</scope>
    <source>
        <strain evidence="2 3">EAF2021</strain>
    </source>
</reference>
<dbReference type="EMBL" id="JAPFFF010000030">
    <property type="protein sequence ID" value="KAK8845761.1"/>
    <property type="molecule type" value="Genomic_DNA"/>
</dbReference>
<organism evidence="2 3">
    <name type="scientific">Tritrichomonas musculus</name>
    <dbReference type="NCBI Taxonomy" id="1915356"/>
    <lineage>
        <taxon>Eukaryota</taxon>
        <taxon>Metamonada</taxon>
        <taxon>Parabasalia</taxon>
        <taxon>Tritrichomonadida</taxon>
        <taxon>Tritrichomonadidae</taxon>
        <taxon>Tritrichomonas</taxon>
    </lineage>
</organism>
<proteinExistence type="predicted"/>
<feature type="compositionally biased region" description="Basic and acidic residues" evidence="1">
    <location>
        <begin position="23"/>
        <end position="37"/>
    </location>
</feature>
<keyword evidence="3" id="KW-1185">Reference proteome</keyword>
<name>A0ABR2HED3_9EUKA</name>
<protein>
    <submittedName>
        <fullName evidence="2">Uncharacterized protein</fullName>
    </submittedName>
</protein>
<sequence length="143" mass="17236">MDNEHDLHLQGHRFASDNNGDIEEQHIIKEPNNTKEYKTNWSTKRRENWNTYMRNYNAKKKQQYKERLNKITIEYDNTFKTYDKEDLTEILYNDINIYGTILNSYLDVLPEGTANKICETYNKNNIVESLNILQKYMKTLLQM</sequence>
<accession>A0ABR2HED3</accession>
<evidence type="ECO:0000313" key="2">
    <source>
        <dbReference type="EMBL" id="KAK8845761.1"/>
    </source>
</evidence>
<gene>
    <name evidence="2" type="ORF">M9Y10_020679</name>
</gene>
<feature type="region of interest" description="Disordered" evidence="1">
    <location>
        <begin position="1"/>
        <end position="37"/>
    </location>
</feature>
<comment type="caution">
    <text evidence="2">The sequence shown here is derived from an EMBL/GenBank/DDBJ whole genome shotgun (WGS) entry which is preliminary data.</text>
</comment>
<dbReference type="Proteomes" id="UP001470230">
    <property type="component" value="Unassembled WGS sequence"/>
</dbReference>
<evidence type="ECO:0000256" key="1">
    <source>
        <dbReference type="SAM" id="MobiDB-lite"/>
    </source>
</evidence>
<evidence type="ECO:0000313" key="3">
    <source>
        <dbReference type="Proteomes" id="UP001470230"/>
    </source>
</evidence>